<organism evidence="5">
    <name type="scientific">Podospora anserina (strain S / ATCC MYA-4624 / DSM 980 / FGSC 10383)</name>
    <name type="common">Pleurage anserina</name>
    <dbReference type="NCBI Taxonomy" id="515849"/>
    <lineage>
        <taxon>Eukaryota</taxon>
        <taxon>Fungi</taxon>
        <taxon>Dikarya</taxon>
        <taxon>Ascomycota</taxon>
        <taxon>Pezizomycotina</taxon>
        <taxon>Sordariomycetes</taxon>
        <taxon>Sordariomycetidae</taxon>
        <taxon>Sordariales</taxon>
        <taxon>Podosporaceae</taxon>
        <taxon>Podospora</taxon>
        <taxon>Podospora anserina</taxon>
    </lineage>
</organism>
<dbReference type="Proteomes" id="UP000001197">
    <property type="component" value="Chromosome 7"/>
</dbReference>
<reference evidence="7" key="3">
    <citation type="journal article" date="2014" name="Genetics">
        <title>Maintaining two mating types: Structure of the mating type locus and its role in heterokaryosis in Podospora anserina.</title>
        <authorList>
            <person name="Grognet P."/>
            <person name="Bidard F."/>
            <person name="Kuchly C."/>
            <person name="Tong L.C.H."/>
            <person name="Coppin E."/>
            <person name="Benkhali J.A."/>
            <person name="Couloux A."/>
            <person name="Wincker P."/>
            <person name="Debuchy R."/>
            <person name="Silar P."/>
        </authorList>
    </citation>
    <scope>GENOME REANNOTATION</scope>
    <source>
        <strain evidence="7">S / ATCC MYA-4624 / DSM 980 / FGSC 10383</strain>
    </source>
</reference>
<evidence type="ECO:0000313" key="7">
    <source>
        <dbReference type="Proteomes" id="UP000001197"/>
    </source>
</evidence>
<evidence type="ECO:0000259" key="4">
    <source>
        <dbReference type="PROSITE" id="PS50102"/>
    </source>
</evidence>
<reference evidence="6" key="4">
    <citation type="submission" date="2014-09" db="EMBL/GenBank/DDBJ databases">
        <title>Maintaining two mating types: Structure of the mating type locus and its role in heterokaryosis in Podospora anserina.</title>
        <authorList>
            <person name="Grognet P."/>
            <person name="Bidard F."/>
            <person name="Kuchly C."/>
            <person name="Chan Ho Tong L."/>
            <person name="Coppin E."/>
            <person name="Ait Benkhali J."/>
            <person name="Couloux A."/>
            <person name="Wincker P."/>
            <person name="Debuchy R."/>
            <person name="Silar P."/>
        </authorList>
    </citation>
    <scope>NUCLEOTIDE SEQUENCE</scope>
</reference>
<evidence type="ECO:0000256" key="2">
    <source>
        <dbReference type="PROSITE-ProRule" id="PRU00176"/>
    </source>
</evidence>
<dbReference type="Pfam" id="PF00076">
    <property type="entry name" value="RRM_1"/>
    <property type="match status" value="1"/>
</dbReference>
<dbReference type="CDD" id="cd00590">
    <property type="entry name" value="RRM_SF"/>
    <property type="match status" value="1"/>
</dbReference>
<dbReference type="InterPro" id="IPR035979">
    <property type="entry name" value="RBD_domain_sf"/>
</dbReference>
<dbReference type="InterPro" id="IPR000504">
    <property type="entry name" value="RRM_dom"/>
</dbReference>
<proteinExistence type="predicted"/>
<dbReference type="InterPro" id="IPR012677">
    <property type="entry name" value="Nucleotide-bd_a/b_plait_sf"/>
</dbReference>
<dbReference type="InParanoid" id="B2AWE3"/>
<dbReference type="PANTHER" id="PTHR23003">
    <property type="entry name" value="RNA RECOGNITION MOTIF RRM DOMAIN CONTAINING PROTEIN"/>
    <property type="match status" value="1"/>
</dbReference>
<dbReference type="OrthoDB" id="610462at2759"/>
<dbReference type="KEGG" id="pan:PODANSg5079"/>
<dbReference type="SUPFAM" id="SSF54928">
    <property type="entry name" value="RNA-binding domain, RBD"/>
    <property type="match status" value="2"/>
</dbReference>
<keyword evidence="1 2" id="KW-0694">RNA-binding</keyword>
<dbReference type="STRING" id="515849.B2AWE3"/>
<dbReference type="GO" id="GO:0005634">
    <property type="term" value="C:nucleus"/>
    <property type="evidence" value="ECO:0007669"/>
    <property type="project" value="TreeGrafter"/>
</dbReference>
<reference evidence="5" key="2">
    <citation type="submission" date="2008-07" db="EMBL/GenBank/DDBJ databases">
        <authorList>
            <person name="Genoscope - CEA"/>
        </authorList>
    </citation>
    <scope>NUCLEOTIDE SEQUENCE</scope>
    <source>
        <strain evidence="5">S mat+</strain>
    </source>
</reference>
<reference evidence="5 7" key="1">
    <citation type="journal article" date="2008" name="Genome Biol.">
        <title>The genome sequence of the model ascomycete fungus Podospora anserina.</title>
        <authorList>
            <person name="Espagne E."/>
            <person name="Lespinet O."/>
            <person name="Malagnac F."/>
            <person name="Da Silva C."/>
            <person name="Jaillon O."/>
            <person name="Porcel B.M."/>
            <person name="Couloux A."/>
            <person name="Aury J.-M."/>
            <person name="Segurens B."/>
            <person name="Poulain J."/>
            <person name="Anthouard V."/>
            <person name="Grossetete S."/>
            <person name="Khalili H."/>
            <person name="Coppin E."/>
            <person name="Dequard-Chablat M."/>
            <person name="Picard M."/>
            <person name="Contamine V."/>
            <person name="Arnaise S."/>
            <person name="Bourdais A."/>
            <person name="Berteaux-Lecellier V."/>
            <person name="Gautheret D."/>
            <person name="de Vries R.P."/>
            <person name="Battaglia E."/>
            <person name="Coutinho P.M."/>
            <person name="Danchin E.G.J."/>
            <person name="Henrissat B."/>
            <person name="El Khoury R."/>
            <person name="Sainsard-Chanet A."/>
            <person name="Boivin A."/>
            <person name="Pinan-Lucarre B."/>
            <person name="Sellem C.H."/>
            <person name="Debuchy R."/>
            <person name="Wincker P."/>
            <person name="Weissenbach J."/>
            <person name="Silar P."/>
        </authorList>
    </citation>
    <scope>NUCLEOTIDE SEQUENCE [LARGE SCALE GENOMIC DNA]</scope>
    <source>
        <strain evidence="7">S / ATCC MYA-4624 / DSM 980 / FGSC 10383</strain>
        <strain evidence="5">S mat+</strain>
    </source>
</reference>
<name>B2AWE3_PODAN</name>
<dbReference type="PROSITE" id="PS50102">
    <property type="entry name" value="RRM"/>
    <property type="match status" value="1"/>
</dbReference>
<sequence length="419" mass="46264">MSRSQAHHQNLVLVTVPPGNITGLYYITIANFSHSTTWKDLKAFVSQVCEVDFCLIYDPTAGFVRVKGLENFEKAYSKHSVFSFYGNTLHYRCLQADARNRDQSTVVKLPPNDYHAIMLKGHQRGRVVEDPSAPQPAPDTYYAYPTNPDPVDTMGRNSECTSPIQYTTDQTWPSYPAYTTTPQEYPPTTLPYQDLPVAQPFPGTTLYPNPGETYYPGPPGSNTTEGYYPAPPPQEFFDPSSSLTNEFSSLSLSYPPSSDLILLENRKIILLNLDKRRLDQSYISSLLSTFCPPAYSTAIEQIEIPISSRSRENKPKGTAFITFSSAEVAMGAVDCLNGVAFGGRGLTARLAEGIPAGRDGKKNRGVMEEQKRERRRERRGGGGDGGGERREEGAPVVVDGSRGRPVIVNGSRRERGGRA</sequence>
<evidence type="ECO:0000313" key="5">
    <source>
        <dbReference type="EMBL" id="CAP68717.1"/>
    </source>
</evidence>
<dbReference type="AlphaFoldDB" id="B2AWE3"/>
<dbReference type="GO" id="GO:0003729">
    <property type="term" value="F:mRNA binding"/>
    <property type="evidence" value="ECO:0007669"/>
    <property type="project" value="TreeGrafter"/>
</dbReference>
<dbReference type="eggNOG" id="ENOG502QPW5">
    <property type="taxonomic scope" value="Eukaryota"/>
</dbReference>
<dbReference type="EMBL" id="CU633900">
    <property type="protein sequence ID" value="CAP68717.1"/>
    <property type="molecule type" value="Genomic_DNA"/>
</dbReference>
<dbReference type="SMART" id="SM00360">
    <property type="entry name" value="RRM"/>
    <property type="match status" value="2"/>
</dbReference>
<dbReference type="HOGENOM" id="CLU_522941_0_0_1"/>
<accession>B2AWE3</accession>
<dbReference type="VEuPathDB" id="FungiDB:PODANS_7_6865"/>
<dbReference type="RefSeq" id="XP_001908044.1">
    <property type="nucleotide sequence ID" value="XM_001908009.1"/>
</dbReference>
<dbReference type="GO" id="GO:0005737">
    <property type="term" value="C:cytoplasm"/>
    <property type="evidence" value="ECO:0007669"/>
    <property type="project" value="TreeGrafter"/>
</dbReference>
<keyword evidence="7" id="KW-1185">Reference proteome</keyword>
<gene>
    <name evidence="5" type="ORF">PODANS_7_6865</name>
</gene>
<dbReference type="InterPro" id="IPR050374">
    <property type="entry name" value="RRT5_SRSF_SR"/>
</dbReference>
<evidence type="ECO:0000256" key="1">
    <source>
        <dbReference type="ARBA" id="ARBA00022884"/>
    </source>
</evidence>
<evidence type="ECO:0000313" key="6">
    <source>
        <dbReference type="EMBL" id="CDP32187.1"/>
    </source>
</evidence>
<feature type="compositionally biased region" description="Basic and acidic residues" evidence="3">
    <location>
        <begin position="358"/>
        <end position="372"/>
    </location>
</feature>
<evidence type="ECO:0000256" key="3">
    <source>
        <dbReference type="SAM" id="MobiDB-lite"/>
    </source>
</evidence>
<dbReference type="EMBL" id="FO904942">
    <property type="protein sequence ID" value="CDP32187.1"/>
    <property type="molecule type" value="Genomic_DNA"/>
</dbReference>
<dbReference type="Gene3D" id="3.30.70.330">
    <property type="match status" value="2"/>
</dbReference>
<protein>
    <submittedName>
        <fullName evidence="5">Podospora anserina S mat+ genomic DNA chromosome 7, supercontig 1</fullName>
    </submittedName>
</protein>
<feature type="region of interest" description="Disordered" evidence="3">
    <location>
        <begin position="355"/>
        <end position="419"/>
    </location>
</feature>
<feature type="domain" description="RRM" evidence="4">
    <location>
        <begin position="266"/>
        <end position="353"/>
    </location>
</feature>
<dbReference type="GeneID" id="6192859"/>